<keyword evidence="5" id="KW-0804">Transcription</keyword>
<evidence type="ECO:0000256" key="7">
    <source>
        <dbReference type="SAM" id="MobiDB-lite"/>
    </source>
</evidence>
<accession>A0A1L9RLX4</accession>
<evidence type="ECO:0000256" key="1">
    <source>
        <dbReference type="ARBA" id="ARBA00022723"/>
    </source>
</evidence>
<dbReference type="RefSeq" id="XP_040689494.1">
    <property type="nucleotide sequence ID" value="XM_040837651.1"/>
</dbReference>
<dbReference type="EMBL" id="KV878212">
    <property type="protein sequence ID" value="OJJ35818.1"/>
    <property type="molecule type" value="Genomic_DNA"/>
</dbReference>
<evidence type="ECO:0000313" key="10">
    <source>
        <dbReference type="Proteomes" id="UP000184383"/>
    </source>
</evidence>
<dbReference type="VEuPathDB" id="FungiDB:ASPWEDRAFT_51777"/>
<keyword evidence="1" id="KW-0479">Metal-binding</keyword>
<dbReference type="Proteomes" id="UP000184383">
    <property type="component" value="Unassembled WGS sequence"/>
</dbReference>
<dbReference type="PANTHER" id="PTHR31944:SF131">
    <property type="entry name" value="HEME-RESPONSIVE ZINC FINGER TRANSCRIPTION FACTOR HAP1"/>
    <property type="match status" value="1"/>
</dbReference>
<dbReference type="SMART" id="SM00906">
    <property type="entry name" value="Fungal_trans"/>
    <property type="match status" value="1"/>
</dbReference>
<keyword evidence="6" id="KW-0539">Nucleus</keyword>
<dbReference type="InterPro" id="IPR007219">
    <property type="entry name" value="XnlR_reg_dom"/>
</dbReference>
<dbReference type="AlphaFoldDB" id="A0A1L9RLX4"/>
<dbReference type="CDD" id="cd12148">
    <property type="entry name" value="fungal_TF_MHR"/>
    <property type="match status" value="1"/>
</dbReference>
<dbReference type="GO" id="GO:0000978">
    <property type="term" value="F:RNA polymerase II cis-regulatory region sequence-specific DNA binding"/>
    <property type="evidence" value="ECO:0007669"/>
    <property type="project" value="TreeGrafter"/>
</dbReference>
<dbReference type="PROSITE" id="PS50048">
    <property type="entry name" value="ZN2_CY6_FUNGAL_2"/>
    <property type="match status" value="1"/>
</dbReference>
<protein>
    <recommendedName>
        <fullName evidence="8">Zn(2)-C6 fungal-type domain-containing protein</fullName>
    </recommendedName>
</protein>
<dbReference type="Pfam" id="PF00172">
    <property type="entry name" value="Zn_clus"/>
    <property type="match status" value="1"/>
</dbReference>
<evidence type="ECO:0000259" key="8">
    <source>
        <dbReference type="PROSITE" id="PS50048"/>
    </source>
</evidence>
<keyword evidence="3" id="KW-0805">Transcription regulation</keyword>
<evidence type="ECO:0000256" key="4">
    <source>
        <dbReference type="ARBA" id="ARBA00023125"/>
    </source>
</evidence>
<feature type="region of interest" description="Disordered" evidence="7">
    <location>
        <begin position="45"/>
        <end position="117"/>
    </location>
</feature>
<evidence type="ECO:0000256" key="5">
    <source>
        <dbReference type="ARBA" id="ARBA00023163"/>
    </source>
</evidence>
<evidence type="ECO:0000256" key="6">
    <source>
        <dbReference type="ARBA" id="ARBA00023242"/>
    </source>
</evidence>
<dbReference type="GO" id="GO:0006351">
    <property type="term" value="P:DNA-templated transcription"/>
    <property type="evidence" value="ECO:0007669"/>
    <property type="project" value="InterPro"/>
</dbReference>
<dbReference type="SMART" id="SM00066">
    <property type="entry name" value="GAL4"/>
    <property type="match status" value="1"/>
</dbReference>
<dbReference type="GO" id="GO:0008270">
    <property type="term" value="F:zinc ion binding"/>
    <property type="evidence" value="ECO:0007669"/>
    <property type="project" value="InterPro"/>
</dbReference>
<dbReference type="PANTHER" id="PTHR31944">
    <property type="entry name" value="HEME-RESPONSIVE ZINC FINGER TRANSCRIPTION FACTOR HAP1"/>
    <property type="match status" value="1"/>
</dbReference>
<feature type="compositionally biased region" description="Polar residues" evidence="7">
    <location>
        <begin position="74"/>
        <end position="113"/>
    </location>
</feature>
<dbReference type="InterPro" id="IPR051430">
    <property type="entry name" value="Fungal_TF_Env_Response"/>
</dbReference>
<dbReference type="STRING" id="1073089.A0A1L9RLX4"/>
<dbReference type="InterPro" id="IPR001138">
    <property type="entry name" value="Zn2Cys6_DnaBD"/>
</dbReference>
<organism evidence="9 10">
    <name type="scientific">Aspergillus wentii DTO 134E9</name>
    <dbReference type="NCBI Taxonomy" id="1073089"/>
    <lineage>
        <taxon>Eukaryota</taxon>
        <taxon>Fungi</taxon>
        <taxon>Dikarya</taxon>
        <taxon>Ascomycota</taxon>
        <taxon>Pezizomycotina</taxon>
        <taxon>Eurotiomycetes</taxon>
        <taxon>Eurotiomycetidae</taxon>
        <taxon>Eurotiales</taxon>
        <taxon>Aspergillaceae</taxon>
        <taxon>Aspergillus</taxon>
        <taxon>Aspergillus subgen. Cremei</taxon>
    </lineage>
</organism>
<dbReference type="Pfam" id="PF04082">
    <property type="entry name" value="Fungal_trans"/>
    <property type="match status" value="1"/>
</dbReference>
<dbReference type="CDD" id="cd00067">
    <property type="entry name" value="GAL4"/>
    <property type="match status" value="1"/>
</dbReference>
<dbReference type="GO" id="GO:0001228">
    <property type="term" value="F:DNA-binding transcription activator activity, RNA polymerase II-specific"/>
    <property type="evidence" value="ECO:0007669"/>
    <property type="project" value="TreeGrafter"/>
</dbReference>
<dbReference type="Gene3D" id="4.10.240.10">
    <property type="entry name" value="Zn(2)-C6 fungal-type DNA-binding domain"/>
    <property type="match status" value="1"/>
</dbReference>
<dbReference type="SUPFAM" id="SSF57701">
    <property type="entry name" value="Zn2/Cys6 DNA-binding domain"/>
    <property type="match status" value="1"/>
</dbReference>
<dbReference type="PROSITE" id="PS00463">
    <property type="entry name" value="ZN2_CY6_FUNGAL_1"/>
    <property type="match status" value="1"/>
</dbReference>
<gene>
    <name evidence="9" type="ORF">ASPWEDRAFT_51777</name>
</gene>
<dbReference type="InterPro" id="IPR036864">
    <property type="entry name" value="Zn2-C6_fun-type_DNA-bd_sf"/>
</dbReference>
<dbReference type="GO" id="GO:0005634">
    <property type="term" value="C:nucleus"/>
    <property type="evidence" value="ECO:0007669"/>
    <property type="project" value="TreeGrafter"/>
</dbReference>
<evidence type="ECO:0000256" key="2">
    <source>
        <dbReference type="ARBA" id="ARBA00022833"/>
    </source>
</evidence>
<keyword evidence="4" id="KW-0238">DNA-binding</keyword>
<evidence type="ECO:0000256" key="3">
    <source>
        <dbReference type="ARBA" id="ARBA00023015"/>
    </source>
</evidence>
<feature type="compositionally biased region" description="Basic and acidic residues" evidence="7">
    <location>
        <begin position="64"/>
        <end position="73"/>
    </location>
</feature>
<feature type="domain" description="Zn(2)-C6 fungal-type" evidence="8">
    <location>
        <begin position="14"/>
        <end position="44"/>
    </location>
</feature>
<proteinExistence type="predicted"/>
<evidence type="ECO:0000313" key="9">
    <source>
        <dbReference type="EMBL" id="OJJ35818.1"/>
    </source>
</evidence>
<name>A0A1L9RLX4_ASPWE</name>
<sequence>MAEPKSRRRRPPVSCTLCRKRKIKCNREYPCSNCLRSKKNRCVYESLSPPPRQRLRHGQTTAPDRAREPEERQTLSLDQGSTVSSDTTAQTLQSGQLVASSTAPSTPGSQSSAREVESLRFRIKQLEEQLSKATRRPVTSTDASSDTNITTIKSYLAGTFHVHHQRPAAGQDATIPRTIMHKTRLFGQSHWMNGTAQFWDVLETIEPCVQNENSKCFLNVHKCKYLARVIKSRQNPTWPTPPTTDLPAKDVADSLVDIYLRTIEGIHRILHIPTFRQDYEAVWVSETTPDMAFIIQLKLVLSIGAVMYDDRFSLRTSAIRWIYEAQTWISQPEFKSRLNVQFLQTSILLLFAREFVGVEGGLSWVSAGNVMRTAVYMGLHRDPLYFPKSTTFVAEMRRRVWNTVLEINLQTSMNSGGPPLFSLDDFDTQPPGNFDDEQIMAEDPTPQPDGSFTQMSIALALRKMFPVRLAIAKALNGIGVSSAYNETLRLDSELRRLYKAICRMIQQYSSGGGNSPSQFQIRTLDYLVRRYFLALHEPFFAPATHETAYAFSRKVVVDTSLKMWCAVYPSSPIMAAASQTEFLPAHSDYLTRLAFCGSGLFRTISAQACLLIAAELRAQLQEEDSLGPVPLRRDLLSVLDDGRKWALRSIEVGQVNVKGYLFLSVICEQVGGLMRGLPESQFPELLTKAAEDVLERCVSILEDRVSQGKGEEDIGIHLDGIDDIPADTLPDLIGDWSFMMPVNNFDFGITEPINWVESGFT</sequence>
<reference evidence="10" key="1">
    <citation type="journal article" date="2017" name="Genome Biol.">
        <title>Comparative genomics reveals high biological diversity and specific adaptations in the industrially and medically important fungal genus Aspergillus.</title>
        <authorList>
            <person name="de Vries R.P."/>
            <person name="Riley R."/>
            <person name="Wiebenga A."/>
            <person name="Aguilar-Osorio G."/>
            <person name="Amillis S."/>
            <person name="Uchima C.A."/>
            <person name="Anderluh G."/>
            <person name="Asadollahi M."/>
            <person name="Askin M."/>
            <person name="Barry K."/>
            <person name="Battaglia E."/>
            <person name="Bayram O."/>
            <person name="Benocci T."/>
            <person name="Braus-Stromeyer S.A."/>
            <person name="Caldana C."/>
            <person name="Canovas D."/>
            <person name="Cerqueira G.C."/>
            <person name="Chen F."/>
            <person name="Chen W."/>
            <person name="Choi C."/>
            <person name="Clum A."/>
            <person name="Dos Santos R.A."/>
            <person name="Damasio A.R."/>
            <person name="Diallinas G."/>
            <person name="Emri T."/>
            <person name="Fekete E."/>
            <person name="Flipphi M."/>
            <person name="Freyberg S."/>
            <person name="Gallo A."/>
            <person name="Gournas C."/>
            <person name="Habgood R."/>
            <person name="Hainaut M."/>
            <person name="Harispe M.L."/>
            <person name="Henrissat B."/>
            <person name="Hilden K.S."/>
            <person name="Hope R."/>
            <person name="Hossain A."/>
            <person name="Karabika E."/>
            <person name="Karaffa L."/>
            <person name="Karanyi Z."/>
            <person name="Krasevec N."/>
            <person name="Kuo A."/>
            <person name="Kusch H."/>
            <person name="LaButti K."/>
            <person name="Lagendijk E.L."/>
            <person name="Lapidus A."/>
            <person name="Levasseur A."/>
            <person name="Lindquist E."/>
            <person name="Lipzen A."/>
            <person name="Logrieco A.F."/>
            <person name="MacCabe A."/>
            <person name="Maekelae M.R."/>
            <person name="Malavazi I."/>
            <person name="Melin P."/>
            <person name="Meyer V."/>
            <person name="Mielnichuk N."/>
            <person name="Miskei M."/>
            <person name="Molnar A.P."/>
            <person name="Mule G."/>
            <person name="Ngan C.Y."/>
            <person name="Orejas M."/>
            <person name="Orosz E."/>
            <person name="Ouedraogo J.P."/>
            <person name="Overkamp K.M."/>
            <person name="Park H.-S."/>
            <person name="Perrone G."/>
            <person name="Piumi F."/>
            <person name="Punt P.J."/>
            <person name="Ram A.F."/>
            <person name="Ramon A."/>
            <person name="Rauscher S."/>
            <person name="Record E."/>
            <person name="Riano-Pachon D.M."/>
            <person name="Robert V."/>
            <person name="Roehrig J."/>
            <person name="Ruller R."/>
            <person name="Salamov A."/>
            <person name="Salih N.S."/>
            <person name="Samson R.A."/>
            <person name="Sandor E."/>
            <person name="Sanguinetti M."/>
            <person name="Schuetze T."/>
            <person name="Sepcic K."/>
            <person name="Shelest E."/>
            <person name="Sherlock G."/>
            <person name="Sophianopoulou V."/>
            <person name="Squina F.M."/>
            <person name="Sun H."/>
            <person name="Susca A."/>
            <person name="Todd R.B."/>
            <person name="Tsang A."/>
            <person name="Unkles S.E."/>
            <person name="van de Wiele N."/>
            <person name="van Rossen-Uffink D."/>
            <person name="Oliveira J.V."/>
            <person name="Vesth T.C."/>
            <person name="Visser J."/>
            <person name="Yu J.-H."/>
            <person name="Zhou M."/>
            <person name="Andersen M.R."/>
            <person name="Archer D.B."/>
            <person name="Baker S.E."/>
            <person name="Benoit I."/>
            <person name="Brakhage A.A."/>
            <person name="Braus G.H."/>
            <person name="Fischer R."/>
            <person name="Frisvad J.C."/>
            <person name="Goldman G.H."/>
            <person name="Houbraken J."/>
            <person name="Oakley B."/>
            <person name="Pocsi I."/>
            <person name="Scazzocchio C."/>
            <person name="Seiboth B."/>
            <person name="vanKuyk P.A."/>
            <person name="Wortman J."/>
            <person name="Dyer P.S."/>
            <person name="Grigoriev I.V."/>
        </authorList>
    </citation>
    <scope>NUCLEOTIDE SEQUENCE [LARGE SCALE GENOMIC DNA]</scope>
    <source>
        <strain evidence="10">DTO 134E9</strain>
    </source>
</reference>
<keyword evidence="10" id="KW-1185">Reference proteome</keyword>
<keyword evidence="2" id="KW-0862">Zinc</keyword>
<dbReference type="OrthoDB" id="4337792at2759"/>
<dbReference type="GeneID" id="63753499"/>